<feature type="transmembrane region" description="Helical" evidence="6">
    <location>
        <begin position="345"/>
        <end position="369"/>
    </location>
</feature>
<dbReference type="KEGG" id="cpas:Clopa_3290"/>
<evidence type="ECO:0000256" key="3">
    <source>
        <dbReference type="ARBA" id="ARBA00022692"/>
    </source>
</evidence>
<dbReference type="GO" id="GO:0005886">
    <property type="term" value="C:plasma membrane"/>
    <property type="evidence" value="ECO:0007669"/>
    <property type="project" value="UniProtKB-SubCell"/>
</dbReference>
<dbReference type="InterPro" id="IPR051449">
    <property type="entry name" value="ABC-2_transporter_component"/>
</dbReference>
<feature type="transmembrane region" description="Helical" evidence="6">
    <location>
        <begin position="292"/>
        <end position="314"/>
    </location>
</feature>
<dbReference type="Proteomes" id="UP000013523">
    <property type="component" value="Chromosome"/>
</dbReference>
<reference evidence="8 9" key="1">
    <citation type="submission" date="2012-01" db="EMBL/GenBank/DDBJ databases">
        <title>Complete sequence of chromosome of Clostridium pasteurianum BC1.</title>
        <authorList>
            <consortium name="US DOE Joint Genome Institute"/>
            <person name="Lucas S."/>
            <person name="Han J."/>
            <person name="Lapidus A."/>
            <person name="Cheng J.-F."/>
            <person name="Goodwin L."/>
            <person name="Pitluck S."/>
            <person name="Peters L."/>
            <person name="Mikhailova N."/>
            <person name="Teshima H."/>
            <person name="Detter J.C."/>
            <person name="Han C."/>
            <person name="Tapia R."/>
            <person name="Land M."/>
            <person name="Hauser L."/>
            <person name="Kyrpides N."/>
            <person name="Ivanova N."/>
            <person name="Pagani I."/>
            <person name="Dunn J."/>
            <person name="Taghavi S."/>
            <person name="Francis A."/>
            <person name="van der Lelie D."/>
            <person name="Woyke T."/>
        </authorList>
    </citation>
    <scope>NUCLEOTIDE SEQUENCE [LARGE SCALE GENOMIC DNA]</scope>
    <source>
        <strain evidence="8 9">BC1</strain>
    </source>
</reference>
<feature type="transmembrane region" description="Helical" evidence="6">
    <location>
        <begin position="180"/>
        <end position="203"/>
    </location>
</feature>
<dbReference type="EMBL" id="CP003261">
    <property type="protein sequence ID" value="AGK98093.1"/>
    <property type="molecule type" value="Genomic_DNA"/>
</dbReference>
<dbReference type="PANTHER" id="PTHR30294:SF29">
    <property type="entry name" value="MULTIDRUG ABC TRANSPORTER PERMEASE YBHS-RELATED"/>
    <property type="match status" value="1"/>
</dbReference>
<feature type="transmembrane region" description="Helical" evidence="6">
    <location>
        <begin position="223"/>
        <end position="252"/>
    </location>
</feature>
<dbReference type="PANTHER" id="PTHR30294">
    <property type="entry name" value="MEMBRANE COMPONENT OF ABC TRANSPORTER YHHJ-RELATED"/>
    <property type="match status" value="1"/>
</dbReference>
<keyword evidence="4 6" id="KW-1133">Transmembrane helix</keyword>
<evidence type="ECO:0000256" key="1">
    <source>
        <dbReference type="ARBA" id="ARBA00004651"/>
    </source>
</evidence>
<keyword evidence="2" id="KW-1003">Cell membrane</keyword>
<gene>
    <name evidence="8" type="ORF">Clopa_3290</name>
</gene>
<dbReference type="GO" id="GO:0140359">
    <property type="term" value="F:ABC-type transporter activity"/>
    <property type="evidence" value="ECO:0007669"/>
    <property type="project" value="InterPro"/>
</dbReference>
<evidence type="ECO:0000313" key="8">
    <source>
        <dbReference type="EMBL" id="AGK98093.1"/>
    </source>
</evidence>
<accession>R4K6C3</accession>
<dbReference type="PATRIC" id="fig|86416.3.peg.3278"/>
<feature type="transmembrane region" description="Helical" evidence="6">
    <location>
        <begin position="264"/>
        <end position="285"/>
    </location>
</feature>
<sequence length="375" mass="41875">MLLILVKNNFKLMLRDKMSMLFLIFLPILLIAILSSAFSQMLNKDYTLKSFTVGYNIEAGSHIDKSFSNFIKAFEENKITLTKMTKEKAVEEIKNGSLAAYVDINDNEYTIYKKDAFNINAEIFENSMNSAMYLYDGNKALVNYLVENKIPIKTESGSTSENKNFVKLDTLKVDPMPSSIVYYGITEIVYVIWFGMLSVSLIVNNERKYGVTDRIGLTNASPLTLFFGKLIPSVLVVSIQICIATIASIILMDVNWGNSPLLSAGILFLEIITSSVLGILISLIIKSQALSNVIIVLFAFFFGFVGGSFQTYMYNFVSDNLAKLSPLYYINRTLVEISIKGYSDYTNICIILLLTISIIAIIIGVVTTAKGREVL</sequence>
<protein>
    <submittedName>
        <fullName evidence="8">ABC-type multidrug transport system, permease component</fullName>
    </submittedName>
</protein>
<evidence type="ECO:0000256" key="5">
    <source>
        <dbReference type="ARBA" id="ARBA00023136"/>
    </source>
</evidence>
<dbReference type="RefSeq" id="WP_015616379.1">
    <property type="nucleotide sequence ID" value="NC_021182.1"/>
</dbReference>
<dbReference type="eggNOG" id="COG0842">
    <property type="taxonomic scope" value="Bacteria"/>
</dbReference>
<name>R4K6C3_CLOPA</name>
<dbReference type="OrthoDB" id="1771596at2"/>
<dbReference type="STRING" id="86416.Clopa_3290"/>
<keyword evidence="5 6" id="KW-0472">Membrane</keyword>
<evidence type="ECO:0000313" key="9">
    <source>
        <dbReference type="Proteomes" id="UP000013523"/>
    </source>
</evidence>
<dbReference type="InterPro" id="IPR013525">
    <property type="entry name" value="ABC2_TM"/>
</dbReference>
<feature type="domain" description="ABC-2 type transporter transmembrane" evidence="7">
    <location>
        <begin position="19"/>
        <end position="363"/>
    </location>
</feature>
<comment type="subcellular location">
    <subcellularLocation>
        <location evidence="1">Cell membrane</location>
        <topology evidence="1">Multi-pass membrane protein</topology>
    </subcellularLocation>
</comment>
<proteinExistence type="predicted"/>
<dbReference type="AlphaFoldDB" id="R4K6C3"/>
<evidence type="ECO:0000256" key="2">
    <source>
        <dbReference type="ARBA" id="ARBA00022475"/>
    </source>
</evidence>
<organism evidence="8 9">
    <name type="scientific">Clostridium pasteurianum BC1</name>
    <dbReference type="NCBI Taxonomy" id="86416"/>
    <lineage>
        <taxon>Bacteria</taxon>
        <taxon>Bacillati</taxon>
        <taxon>Bacillota</taxon>
        <taxon>Clostridia</taxon>
        <taxon>Eubacteriales</taxon>
        <taxon>Clostridiaceae</taxon>
        <taxon>Clostridium</taxon>
    </lineage>
</organism>
<evidence type="ECO:0000256" key="6">
    <source>
        <dbReference type="SAM" id="Phobius"/>
    </source>
</evidence>
<keyword evidence="3 6" id="KW-0812">Transmembrane</keyword>
<evidence type="ECO:0000259" key="7">
    <source>
        <dbReference type="Pfam" id="PF12698"/>
    </source>
</evidence>
<dbReference type="HOGENOM" id="CLU_786877_0_0_9"/>
<keyword evidence="9" id="KW-1185">Reference proteome</keyword>
<evidence type="ECO:0000256" key="4">
    <source>
        <dbReference type="ARBA" id="ARBA00022989"/>
    </source>
</evidence>
<dbReference type="Pfam" id="PF12698">
    <property type="entry name" value="ABC2_membrane_3"/>
    <property type="match status" value="1"/>
</dbReference>